<sequence length="978" mass="112724">MNDRDKSNFYLVAIILTTAVGMGSLLNSYSSALYISNFSRSTLPYFFIFSGIASVLVMWVLIPFLATTNKKPILFVQILSIILVILYLILTMWPSKTLSLIYTFLFVALIPIYYANSWDIAEFAFELRVFKKITNKFLTIMCIGCIFVGIFSYVGIEIFGKNFLIYFSLLLMIVNCIAVSRVKLLHTSLKSPTNSSSLRVYPLFMVLAGFIALINGIIIFANYQMMFRLSEAFDMTQITKFMTLFYLSLNITAFLPQFYAKRLLEGWGISILFSLSTVVIFIFLIPSIVYPNLYSIALFNVIVWTVYVSLILLGDQVALNALPFGLKNKGQILISSIVVNAARIVASLGLLILAYHFKFYPYQILTVFFLAIMFIFSWKIKKFYGETLLSTIKGKRFYLSNLDEQYDYNFLAKQVRSLLASDDPIKIRIGLSILKLKRSKGEKVSKELLKLFNNPDYLIRIEAYKASRDFKKISIDNLVQQLQKETNSEATWQLLDLILQKSHEKIMGRLDEYLYSSRPVYQAIAVVSAIKYGEFSQVRNAIETLEKMTNSNDEDVKLFAVMALKKISIGNPVELIEKLMNDSNYKIAKQAVKATYSMSDRRIARFLIMKLDTPNICHDAMQSLLKIKIDIAPLIYRSCLKINVHRYKPLIRVLCELNTFTAEKCLSRLIPKVPFLFSIELAKQIALRASKQPLSEQLKADILSHIDEIIADLNRYNFFFHQQTDENKKREFLFRRQLIEKKLIYYLATVSQPRKIMEIYPKLEAKHLSEQNSVEYEIALEYLDWLIEDRNLAKKVFSSIENQLQVTNHNSLEFQLDCWSKKVLQHESSKGSDMNTIDKVFALRKVAIYADMPAELLMSVAEECHFVEFSKGEKLINIGDYPDKIYTILSGSVAVVYNGKIERYEKENDVLGLFVLLSERKSQLEVIVNEDAAMLEISRTVFEQLTNDYPDILREIAKYVVRIYFDVVEKHIPNEPIS</sequence>
<feature type="transmembrane region" description="Helical" evidence="1">
    <location>
        <begin position="333"/>
        <end position="354"/>
    </location>
</feature>
<dbReference type="EMBL" id="LNYO01000024">
    <property type="protein sequence ID" value="KTD33010.1"/>
    <property type="molecule type" value="Genomic_DNA"/>
</dbReference>
<dbReference type="PATRIC" id="fig|45070.6.peg.2804"/>
<dbReference type="STRING" id="45070.Lnau_2658"/>
<dbReference type="RefSeq" id="WP_058505642.1">
    <property type="nucleotide sequence ID" value="NZ_CAAAIF010000007.1"/>
</dbReference>
<dbReference type="SUPFAM" id="SSF48371">
    <property type="entry name" value="ARM repeat"/>
    <property type="match status" value="1"/>
</dbReference>
<keyword evidence="1" id="KW-1133">Transmembrane helix</keyword>
<protein>
    <submittedName>
        <fullName evidence="3">DNA-binding transcriptional dual regulator Crp</fullName>
    </submittedName>
</protein>
<keyword evidence="3" id="KW-0238">DNA-binding</keyword>
<keyword evidence="4" id="KW-1185">Reference proteome</keyword>
<evidence type="ECO:0000313" key="4">
    <source>
        <dbReference type="Proteomes" id="UP000054725"/>
    </source>
</evidence>
<name>A0A0W0WL06_9GAMM</name>
<dbReference type="Proteomes" id="UP000054725">
    <property type="component" value="Unassembled WGS sequence"/>
</dbReference>
<dbReference type="PROSITE" id="PS50042">
    <property type="entry name" value="CNMP_BINDING_3"/>
    <property type="match status" value="1"/>
</dbReference>
<gene>
    <name evidence="3" type="ORF">Lnau_2658</name>
</gene>
<dbReference type="SUPFAM" id="SSF51206">
    <property type="entry name" value="cAMP-binding domain-like"/>
    <property type="match status" value="1"/>
</dbReference>
<evidence type="ECO:0000256" key="1">
    <source>
        <dbReference type="SAM" id="Phobius"/>
    </source>
</evidence>
<feature type="transmembrane region" description="Helical" evidence="1">
    <location>
        <begin position="267"/>
        <end position="288"/>
    </location>
</feature>
<dbReference type="InterPro" id="IPR016024">
    <property type="entry name" value="ARM-type_fold"/>
</dbReference>
<organism evidence="3 4">
    <name type="scientific">Legionella nautarum</name>
    <dbReference type="NCBI Taxonomy" id="45070"/>
    <lineage>
        <taxon>Bacteria</taxon>
        <taxon>Pseudomonadati</taxon>
        <taxon>Pseudomonadota</taxon>
        <taxon>Gammaproteobacteria</taxon>
        <taxon>Legionellales</taxon>
        <taxon>Legionellaceae</taxon>
        <taxon>Legionella</taxon>
    </lineage>
</organism>
<keyword evidence="1" id="KW-0812">Transmembrane</keyword>
<dbReference type="AlphaFoldDB" id="A0A0W0WL06"/>
<dbReference type="InterPro" id="IPR000595">
    <property type="entry name" value="cNMP-bd_dom"/>
</dbReference>
<feature type="transmembrane region" description="Helical" evidence="1">
    <location>
        <begin position="360"/>
        <end position="378"/>
    </location>
</feature>
<dbReference type="InterPro" id="IPR011989">
    <property type="entry name" value="ARM-like"/>
</dbReference>
<feature type="transmembrane region" description="Helical" evidence="1">
    <location>
        <begin position="46"/>
        <end position="66"/>
    </location>
</feature>
<reference evidence="3 4" key="1">
    <citation type="submission" date="2015-11" db="EMBL/GenBank/DDBJ databases">
        <title>Genomic analysis of 38 Legionella species identifies large and diverse effector repertoires.</title>
        <authorList>
            <person name="Burstein D."/>
            <person name="Amaro F."/>
            <person name="Zusman T."/>
            <person name="Lifshitz Z."/>
            <person name="Cohen O."/>
            <person name="Gilbert J.A."/>
            <person name="Pupko T."/>
            <person name="Shuman H.A."/>
            <person name="Segal G."/>
        </authorList>
    </citation>
    <scope>NUCLEOTIDE SEQUENCE [LARGE SCALE GENOMIC DNA]</scope>
    <source>
        <strain evidence="3 4">ATCC 49506</strain>
    </source>
</reference>
<dbReference type="Gene3D" id="2.60.120.10">
    <property type="entry name" value="Jelly Rolls"/>
    <property type="match status" value="1"/>
</dbReference>
<accession>A0A0W0WL06</accession>
<feature type="transmembrane region" description="Helical" evidence="1">
    <location>
        <begin position="294"/>
        <end position="313"/>
    </location>
</feature>
<feature type="transmembrane region" description="Helical" evidence="1">
    <location>
        <begin position="162"/>
        <end position="179"/>
    </location>
</feature>
<comment type="caution">
    <text evidence="3">The sequence shown here is derived from an EMBL/GenBank/DDBJ whole genome shotgun (WGS) entry which is preliminary data.</text>
</comment>
<evidence type="ECO:0000313" key="3">
    <source>
        <dbReference type="EMBL" id="KTD33010.1"/>
    </source>
</evidence>
<feature type="transmembrane region" description="Helical" evidence="1">
    <location>
        <begin position="200"/>
        <end position="221"/>
    </location>
</feature>
<feature type="transmembrane region" description="Helical" evidence="1">
    <location>
        <begin position="99"/>
        <end position="116"/>
    </location>
</feature>
<feature type="transmembrane region" description="Helical" evidence="1">
    <location>
        <begin position="73"/>
        <end position="93"/>
    </location>
</feature>
<dbReference type="SMART" id="SM00100">
    <property type="entry name" value="cNMP"/>
    <property type="match status" value="1"/>
</dbReference>
<dbReference type="Gene3D" id="1.25.10.10">
    <property type="entry name" value="Leucine-rich Repeat Variant"/>
    <property type="match status" value="1"/>
</dbReference>
<dbReference type="GO" id="GO:0003677">
    <property type="term" value="F:DNA binding"/>
    <property type="evidence" value="ECO:0007669"/>
    <property type="project" value="UniProtKB-KW"/>
</dbReference>
<keyword evidence="1" id="KW-0472">Membrane</keyword>
<dbReference type="OrthoDB" id="5653586at2"/>
<feature type="transmembrane region" description="Helical" evidence="1">
    <location>
        <begin position="137"/>
        <end position="156"/>
    </location>
</feature>
<dbReference type="InterPro" id="IPR014710">
    <property type="entry name" value="RmlC-like_jellyroll"/>
</dbReference>
<feature type="domain" description="Cyclic nucleotide-binding" evidence="2">
    <location>
        <begin position="848"/>
        <end position="963"/>
    </location>
</feature>
<dbReference type="InterPro" id="IPR018490">
    <property type="entry name" value="cNMP-bd_dom_sf"/>
</dbReference>
<dbReference type="Pfam" id="PF00027">
    <property type="entry name" value="cNMP_binding"/>
    <property type="match status" value="1"/>
</dbReference>
<evidence type="ECO:0000259" key="2">
    <source>
        <dbReference type="PROSITE" id="PS50042"/>
    </source>
</evidence>
<proteinExistence type="predicted"/>
<dbReference type="CDD" id="cd00038">
    <property type="entry name" value="CAP_ED"/>
    <property type="match status" value="1"/>
</dbReference>
<feature type="transmembrane region" description="Helical" evidence="1">
    <location>
        <begin position="7"/>
        <end position="26"/>
    </location>
</feature>